<organism evidence="4 5">
    <name type="scientific">Clostridium aciditolerans</name>
    <dbReference type="NCBI Taxonomy" id="339861"/>
    <lineage>
        <taxon>Bacteria</taxon>
        <taxon>Bacillati</taxon>
        <taxon>Bacillota</taxon>
        <taxon>Clostridia</taxon>
        <taxon>Eubacteriales</taxon>
        <taxon>Clostridiaceae</taxon>
        <taxon>Clostridium</taxon>
    </lineage>
</organism>
<keyword evidence="1" id="KW-1133">Transmembrane helix</keyword>
<gene>
    <name evidence="4" type="ORF">I6U51_15935</name>
</gene>
<keyword evidence="1" id="KW-0812">Transmembrane</keyword>
<comment type="caution">
    <text evidence="4">The sequence shown here is derived from an EMBL/GenBank/DDBJ whole genome shotgun (WGS) entry which is preliminary data.</text>
</comment>
<feature type="transmembrane region" description="Helical" evidence="1">
    <location>
        <begin position="451"/>
        <end position="472"/>
    </location>
</feature>
<dbReference type="EMBL" id="JAEEGB010000019">
    <property type="protein sequence ID" value="MBI6874174.1"/>
    <property type="molecule type" value="Genomic_DNA"/>
</dbReference>
<accession>A0A934HY53</accession>
<dbReference type="Proteomes" id="UP000622687">
    <property type="component" value="Unassembled WGS sequence"/>
</dbReference>
<evidence type="ECO:0000313" key="5">
    <source>
        <dbReference type="Proteomes" id="UP000622687"/>
    </source>
</evidence>
<evidence type="ECO:0000259" key="2">
    <source>
        <dbReference type="Pfam" id="PF09822"/>
    </source>
</evidence>
<protein>
    <submittedName>
        <fullName evidence="4">GldG family protein</fullName>
    </submittedName>
</protein>
<evidence type="ECO:0000259" key="3">
    <source>
        <dbReference type="Pfam" id="PF23357"/>
    </source>
</evidence>
<sequence length="477" mass="52458">MKNINIKNFFNEKKLKKGGLTTITIALSLVVLIALNLGIGKLNWSKDLTKSKIFTLSDQTYKVLDNLKQDVTIYGFYQSGQENYTVKTILDQYPARSKHIKIVYKDPAKYPQLAQKFSKDNNKVDIGSIVVENGSKFKVLDPNSFINADYSNPSAPSAQSIAVEQSITSGILYVTSNKSTTIYTLQGQGESEISPQVANQLSLENYTVTPVNLSLKDASLKEDSILLVSSPKRDLSQPEADAIKSYLSKGGKALFLMDLTENDLPNFQSVLNYYGLSLQRAITVEGNSAYVSQNPISLLPDQKNHDILNSLIDNNLRVLIPGAQSIGISQNKRSSLTIEPLLTTSNDSWGKTNLKTDTLEKQTGDLNGPFNIAVAVTDKSNDPKVSDTRIVVVSNSTFTSSQVISLSNNANLDFFMNSVSWAQGKKDTISVRPKNLDNYTLQVSGLSRLTASAFVVLVIPATILITGVIVWIRRRKL</sequence>
<dbReference type="InterPro" id="IPR019196">
    <property type="entry name" value="ABC_transp_unknown"/>
</dbReference>
<dbReference type="AlphaFoldDB" id="A0A934HY53"/>
<feature type="transmembrane region" description="Helical" evidence="1">
    <location>
        <begin position="20"/>
        <end position="39"/>
    </location>
</feature>
<feature type="domain" description="ABC-type uncharacterised transport system" evidence="2">
    <location>
        <begin position="181"/>
        <end position="417"/>
    </location>
</feature>
<dbReference type="InterPro" id="IPR055396">
    <property type="entry name" value="DUF7088"/>
</dbReference>
<dbReference type="Pfam" id="PF09822">
    <property type="entry name" value="ABC_transp_aux"/>
    <property type="match status" value="1"/>
</dbReference>
<evidence type="ECO:0000256" key="1">
    <source>
        <dbReference type="SAM" id="Phobius"/>
    </source>
</evidence>
<name>A0A934HY53_9CLOT</name>
<evidence type="ECO:0000313" key="4">
    <source>
        <dbReference type="EMBL" id="MBI6874174.1"/>
    </source>
</evidence>
<keyword evidence="1" id="KW-0472">Membrane</keyword>
<proteinExistence type="predicted"/>
<reference evidence="4" key="1">
    <citation type="submission" date="2020-12" db="EMBL/GenBank/DDBJ databases">
        <title>Clostridium thailandense sp. nov., a novel acetogenic bacterium isolated from peat land soil in Thailand.</title>
        <authorList>
            <person name="Chaikitkaew S."/>
            <person name="Birkeland N.K."/>
        </authorList>
    </citation>
    <scope>NUCLEOTIDE SEQUENCE</scope>
    <source>
        <strain evidence="4">DSM 17425</strain>
    </source>
</reference>
<feature type="domain" description="DUF7088" evidence="3">
    <location>
        <begin position="51"/>
        <end position="116"/>
    </location>
</feature>
<keyword evidence="5" id="KW-1185">Reference proteome</keyword>
<dbReference type="Pfam" id="PF23357">
    <property type="entry name" value="DUF7088"/>
    <property type="match status" value="1"/>
</dbReference>
<dbReference type="RefSeq" id="WP_211143580.1">
    <property type="nucleotide sequence ID" value="NZ_JAEEGB010000019.1"/>
</dbReference>